<keyword evidence="3" id="KW-0560">Oxidoreductase</keyword>
<dbReference type="EMBL" id="CAUWAG010000019">
    <property type="protein sequence ID" value="CAJ2512452.1"/>
    <property type="molecule type" value="Genomic_DNA"/>
</dbReference>
<dbReference type="GO" id="GO:0050660">
    <property type="term" value="F:flavin adenine dinucleotide binding"/>
    <property type="evidence" value="ECO:0007669"/>
    <property type="project" value="InterPro"/>
</dbReference>
<sequence length="327" mass="37006">MPRQTIKKIAVIGEGASGIAVARRLIAEGLEVTVYERKDQAGGVWMLTADADDAYVSPMYENLETNFPRTLMDDGLPVQYNKEVIGLYYQDKGNWYDWKIKINDVQLGKDQYDDVDAIVSAVGTFEKPFEPAYPGLDRWHQMYPETVSHARSYRTAEEFSGKRVLVGNSASGWDISHQLAEVASKVWVSSARTNARSHHKIEAVGEIESLSPTKRKVRFVHGIVARDVDYIVLCTGYQYSLPFARKSKKARGPIWPDGFRLDNLYEHMFWTVEPTLILVGVPKGGPTILIAQAQSALIARYLACRWFVPTKVDMRRWADQDQGQWTA</sequence>
<dbReference type="GO" id="GO:0016491">
    <property type="term" value="F:oxidoreductase activity"/>
    <property type="evidence" value="ECO:0007669"/>
    <property type="project" value="UniProtKB-KW"/>
</dbReference>
<dbReference type="Proteomes" id="UP001295740">
    <property type="component" value="Unassembled WGS sequence"/>
</dbReference>
<evidence type="ECO:0000259" key="4">
    <source>
        <dbReference type="Pfam" id="PF07992"/>
    </source>
</evidence>
<keyword evidence="6" id="KW-1185">Reference proteome</keyword>
<dbReference type="Gene3D" id="3.50.50.60">
    <property type="entry name" value="FAD/NAD(P)-binding domain"/>
    <property type="match status" value="2"/>
</dbReference>
<gene>
    <name evidence="5" type="ORF">KHLLAP_LOCUS12920</name>
</gene>
<protein>
    <submittedName>
        <fullName evidence="5">Uu.00g054670.m01.CDS01</fullName>
    </submittedName>
</protein>
<dbReference type="AlphaFoldDB" id="A0AAI8YM92"/>
<name>A0AAI8YM92_9PEZI</name>
<feature type="domain" description="FAD/NAD(P)-binding" evidence="4">
    <location>
        <begin position="8"/>
        <end position="228"/>
    </location>
</feature>
<evidence type="ECO:0000256" key="1">
    <source>
        <dbReference type="ARBA" id="ARBA00022630"/>
    </source>
</evidence>
<evidence type="ECO:0000256" key="3">
    <source>
        <dbReference type="ARBA" id="ARBA00023002"/>
    </source>
</evidence>
<organism evidence="5 6">
    <name type="scientific">Anthostomella pinea</name>
    <dbReference type="NCBI Taxonomy" id="933095"/>
    <lineage>
        <taxon>Eukaryota</taxon>
        <taxon>Fungi</taxon>
        <taxon>Dikarya</taxon>
        <taxon>Ascomycota</taxon>
        <taxon>Pezizomycotina</taxon>
        <taxon>Sordariomycetes</taxon>
        <taxon>Xylariomycetidae</taxon>
        <taxon>Xylariales</taxon>
        <taxon>Xylariaceae</taxon>
        <taxon>Anthostomella</taxon>
    </lineage>
</organism>
<comment type="caution">
    <text evidence="5">The sequence shown here is derived from an EMBL/GenBank/DDBJ whole genome shotgun (WGS) entry which is preliminary data.</text>
</comment>
<keyword evidence="2" id="KW-0274">FAD</keyword>
<accession>A0AAI8YM92</accession>
<dbReference type="PRINTS" id="PR00370">
    <property type="entry name" value="FMOXYGENASE"/>
</dbReference>
<dbReference type="Pfam" id="PF07992">
    <property type="entry name" value="Pyr_redox_2"/>
    <property type="match status" value="1"/>
</dbReference>
<dbReference type="SUPFAM" id="SSF51905">
    <property type="entry name" value="FAD/NAD(P)-binding domain"/>
    <property type="match status" value="2"/>
</dbReference>
<dbReference type="InterPro" id="IPR000960">
    <property type="entry name" value="Flavin_mOase"/>
</dbReference>
<dbReference type="PIRSF" id="PIRSF000332">
    <property type="entry name" value="FMO"/>
    <property type="match status" value="1"/>
</dbReference>
<proteinExistence type="predicted"/>
<dbReference type="PANTHER" id="PTHR23023">
    <property type="entry name" value="DIMETHYLANILINE MONOOXYGENASE"/>
    <property type="match status" value="1"/>
</dbReference>
<reference evidence="5" key="1">
    <citation type="submission" date="2023-10" db="EMBL/GenBank/DDBJ databases">
        <authorList>
            <person name="Hackl T."/>
        </authorList>
    </citation>
    <scope>NUCLEOTIDE SEQUENCE</scope>
</reference>
<evidence type="ECO:0000313" key="5">
    <source>
        <dbReference type="EMBL" id="CAJ2512452.1"/>
    </source>
</evidence>
<dbReference type="InterPro" id="IPR036188">
    <property type="entry name" value="FAD/NAD-bd_sf"/>
</dbReference>
<evidence type="ECO:0000313" key="6">
    <source>
        <dbReference type="Proteomes" id="UP001295740"/>
    </source>
</evidence>
<keyword evidence="1" id="KW-0285">Flavoprotein</keyword>
<evidence type="ECO:0000256" key="2">
    <source>
        <dbReference type="ARBA" id="ARBA00022827"/>
    </source>
</evidence>
<dbReference type="InterPro" id="IPR050346">
    <property type="entry name" value="FMO-like"/>
</dbReference>
<dbReference type="GO" id="GO:0050661">
    <property type="term" value="F:NADP binding"/>
    <property type="evidence" value="ECO:0007669"/>
    <property type="project" value="InterPro"/>
</dbReference>
<dbReference type="InterPro" id="IPR023753">
    <property type="entry name" value="FAD/NAD-binding_dom"/>
</dbReference>